<proteinExistence type="predicted"/>
<dbReference type="Proteomes" id="UP001295684">
    <property type="component" value="Unassembled WGS sequence"/>
</dbReference>
<comment type="caution">
    <text evidence="1">The sequence shown here is derived from an EMBL/GenBank/DDBJ whole genome shotgun (WGS) entry which is preliminary data.</text>
</comment>
<evidence type="ECO:0000313" key="2">
    <source>
        <dbReference type="Proteomes" id="UP001295684"/>
    </source>
</evidence>
<gene>
    <name evidence="1" type="ORF">ECRASSUSDP1_LOCUS7704</name>
</gene>
<sequence>MKMGMLRFNTFGMKRGYPRSNEVVERRRTEEQIEQESFEINAQVFKHVSFKMLKKKYTSYAPIRLNLDLNVYRDSKTIQAISKIKIPVIPCIKFDHIDFGNKYFRNFVARSPPTAIKGFLAVYMYGVKNTRYFNTLLSPSINKSRRFFINDFESINLKQLKRLFVSSKHCDSLKISDCTFSLPSDLDFSDCFRGTTLKTLELGIAKYVNPHENDKKLHQIGTVVSGLTKSSDLKKRPNLVSIQSEVHTTEVYEKILTKYGSI</sequence>
<keyword evidence="2" id="KW-1185">Reference proteome</keyword>
<name>A0AAD1XDC1_EUPCR</name>
<reference evidence="1" key="1">
    <citation type="submission" date="2023-07" db="EMBL/GenBank/DDBJ databases">
        <authorList>
            <consortium name="AG Swart"/>
            <person name="Singh M."/>
            <person name="Singh A."/>
            <person name="Seah K."/>
            <person name="Emmerich C."/>
        </authorList>
    </citation>
    <scope>NUCLEOTIDE SEQUENCE</scope>
    <source>
        <strain evidence="1">DP1</strain>
    </source>
</reference>
<accession>A0AAD1XDC1</accession>
<dbReference type="AlphaFoldDB" id="A0AAD1XDC1"/>
<organism evidence="1 2">
    <name type="scientific">Euplotes crassus</name>
    <dbReference type="NCBI Taxonomy" id="5936"/>
    <lineage>
        <taxon>Eukaryota</taxon>
        <taxon>Sar</taxon>
        <taxon>Alveolata</taxon>
        <taxon>Ciliophora</taxon>
        <taxon>Intramacronucleata</taxon>
        <taxon>Spirotrichea</taxon>
        <taxon>Hypotrichia</taxon>
        <taxon>Euplotida</taxon>
        <taxon>Euplotidae</taxon>
        <taxon>Moneuplotes</taxon>
    </lineage>
</organism>
<dbReference type="EMBL" id="CAMPGE010007515">
    <property type="protein sequence ID" value="CAI2366431.1"/>
    <property type="molecule type" value="Genomic_DNA"/>
</dbReference>
<protein>
    <submittedName>
        <fullName evidence="1">Uncharacterized protein</fullName>
    </submittedName>
</protein>
<evidence type="ECO:0000313" key="1">
    <source>
        <dbReference type="EMBL" id="CAI2366431.1"/>
    </source>
</evidence>